<keyword evidence="2" id="KW-0032">Aminotransferase</keyword>
<dbReference type="CDD" id="cd00616">
    <property type="entry name" value="AHBA_syn"/>
    <property type="match status" value="1"/>
</dbReference>
<dbReference type="InterPro" id="IPR000653">
    <property type="entry name" value="DegT/StrS_aminotransferase"/>
</dbReference>
<dbReference type="PIRSF" id="PIRSF000390">
    <property type="entry name" value="PLP_StrS"/>
    <property type="match status" value="1"/>
</dbReference>
<sequence length="384" mass="43158">MIPLSVPCLKGNEWKYVKECLDTEWVSTAGKYVETFEKDFAAFVGSRYAVACVNGTAALQVALRIVGVCAGDEVIVPTLTFIATVNAVTYLGAEPVFMDCDEYYNIDVRKTAEFLEQETEFRDGSTWSRATGRRIAAIVPVHVFGNAARMSELVALCRERNIKVVEDSTESLGTVYCSGELDGRHTGTVGDMGCFSFNGNKIITTGGGGMIVTDVPEYAERARYLTTQAKDDEVRYVHNEVGYNFRLTNVQAAIGVAQLELLPEFLEAKRANYLAYKERIDRIDGLFLAESPAYARNNHWMYALQIDPAVYGKDREQLMEYLKGEGVQTRPVWYLNHLQVPFRDCRNYRIEKAFQMLETTLSIPCSANLSERDIDFVADRLRHG</sequence>
<keyword evidence="1" id="KW-0663">Pyridoxal phosphate</keyword>
<keyword evidence="2" id="KW-0808">Transferase</keyword>
<dbReference type="GO" id="GO:0008483">
    <property type="term" value="F:transaminase activity"/>
    <property type="evidence" value="ECO:0007669"/>
    <property type="project" value="UniProtKB-KW"/>
</dbReference>
<accession>A0ABR9NR78</accession>
<keyword evidence="3" id="KW-1185">Reference proteome</keyword>
<evidence type="ECO:0000313" key="3">
    <source>
        <dbReference type="Proteomes" id="UP000618926"/>
    </source>
</evidence>
<dbReference type="NCBIfam" id="TIGR04181">
    <property type="entry name" value="NHT_00031"/>
    <property type="match status" value="1"/>
</dbReference>
<dbReference type="Gene3D" id="3.90.1150.10">
    <property type="entry name" value="Aspartate Aminotransferase, domain 1"/>
    <property type="match status" value="1"/>
</dbReference>
<protein>
    <submittedName>
        <fullName evidence="2">LegC family aminotransferase</fullName>
    </submittedName>
</protein>
<comment type="caution">
    <text evidence="2">The sequence shown here is derived from an EMBL/GenBank/DDBJ whole genome shotgun (WGS) entry which is preliminary data.</text>
</comment>
<dbReference type="InterPro" id="IPR015422">
    <property type="entry name" value="PyrdxlP-dep_Trfase_small"/>
</dbReference>
<dbReference type="Gene3D" id="3.40.640.10">
    <property type="entry name" value="Type I PLP-dependent aspartate aminotransferase-like (Major domain)"/>
    <property type="match status" value="1"/>
</dbReference>
<proteinExistence type="inferred from homology"/>
<dbReference type="Proteomes" id="UP000618926">
    <property type="component" value="Unassembled WGS sequence"/>
</dbReference>
<dbReference type="EMBL" id="JADBFD010000002">
    <property type="protein sequence ID" value="MBE2886759.1"/>
    <property type="molecule type" value="Genomic_DNA"/>
</dbReference>
<dbReference type="PANTHER" id="PTHR30244">
    <property type="entry name" value="TRANSAMINASE"/>
    <property type="match status" value="1"/>
</dbReference>
<organism evidence="2 3">
    <name type="scientific">Geobacter anodireducens</name>
    <dbReference type="NCBI Taxonomy" id="1340425"/>
    <lineage>
        <taxon>Bacteria</taxon>
        <taxon>Pseudomonadati</taxon>
        <taxon>Thermodesulfobacteriota</taxon>
        <taxon>Desulfuromonadia</taxon>
        <taxon>Geobacterales</taxon>
        <taxon>Geobacteraceae</taxon>
        <taxon>Geobacter</taxon>
    </lineage>
</organism>
<dbReference type="InterPro" id="IPR015421">
    <property type="entry name" value="PyrdxlP-dep_Trfase_major"/>
</dbReference>
<gene>
    <name evidence="2" type="ORF">IIE05_02120</name>
</gene>
<dbReference type="InterPro" id="IPR015424">
    <property type="entry name" value="PyrdxlP-dep_Trfase"/>
</dbReference>
<evidence type="ECO:0000256" key="1">
    <source>
        <dbReference type="RuleBase" id="RU004508"/>
    </source>
</evidence>
<dbReference type="InterPro" id="IPR026385">
    <property type="entry name" value="LegC-like"/>
</dbReference>
<comment type="similarity">
    <text evidence="1">Belongs to the DegT/DnrJ/EryC1 family.</text>
</comment>
<evidence type="ECO:0000313" key="2">
    <source>
        <dbReference type="EMBL" id="MBE2886759.1"/>
    </source>
</evidence>
<dbReference type="SUPFAM" id="SSF53383">
    <property type="entry name" value="PLP-dependent transferases"/>
    <property type="match status" value="1"/>
</dbReference>
<reference evidence="2 3" key="1">
    <citation type="submission" date="2020-10" db="EMBL/GenBank/DDBJ databases">
        <title>Investigation of anaerobic biodegradation of phenanthrene by a sulfate-dependent Geobacter anodireducens strain PheS2.</title>
        <authorList>
            <person name="Zhang Z."/>
        </authorList>
    </citation>
    <scope>NUCLEOTIDE SEQUENCE [LARGE SCALE GENOMIC DNA]</scope>
    <source>
        <strain evidence="2 3">PheS2</strain>
    </source>
</reference>
<dbReference type="PANTHER" id="PTHR30244:SF30">
    <property type="entry name" value="BLR5990 PROTEIN"/>
    <property type="match status" value="1"/>
</dbReference>
<dbReference type="Pfam" id="PF01041">
    <property type="entry name" value="DegT_DnrJ_EryC1"/>
    <property type="match status" value="1"/>
</dbReference>
<name>A0ABR9NR78_9BACT</name>
<dbReference type="RefSeq" id="WP_192905038.1">
    <property type="nucleotide sequence ID" value="NZ_JADBFD010000002.1"/>
</dbReference>